<keyword evidence="2" id="KW-1185">Reference proteome</keyword>
<gene>
    <name evidence="1" type="ORF">GCM10025782_04540</name>
</gene>
<protein>
    <recommendedName>
        <fullName evidence="3">Phospholipase</fullName>
    </recommendedName>
</protein>
<evidence type="ECO:0008006" key="3">
    <source>
        <dbReference type="Google" id="ProtNLM"/>
    </source>
</evidence>
<dbReference type="Proteomes" id="UP001500556">
    <property type="component" value="Unassembled WGS sequence"/>
</dbReference>
<organism evidence="1 2">
    <name type="scientific">Pedococcus ginsenosidimutans</name>
    <dbReference type="NCBI Taxonomy" id="490570"/>
    <lineage>
        <taxon>Bacteria</taxon>
        <taxon>Bacillati</taxon>
        <taxon>Actinomycetota</taxon>
        <taxon>Actinomycetes</taxon>
        <taxon>Micrococcales</taxon>
        <taxon>Intrasporangiaceae</taxon>
        <taxon>Pedococcus</taxon>
    </lineage>
</organism>
<dbReference type="RefSeq" id="WP_345500870.1">
    <property type="nucleotide sequence ID" value="NZ_BAABLO010000001.1"/>
</dbReference>
<evidence type="ECO:0000313" key="2">
    <source>
        <dbReference type="Proteomes" id="UP001500556"/>
    </source>
</evidence>
<evidence type="ECO:0000313" key="1">
    <source>
        <dbReference type="EMBL" id="GAA4711543.1"/>
    </source>
</evidence>
<proteinExistence type="predicted"/>
<sequence>MNHENPFAGQGPVLLDIGGSHGALVVSMPSSAEGLEVEVRPAGTTAAATAGHHPHVAVVARPGPGGPVHTLVYPDLVEGDYELVPLPGNEVVMTAHVTGGEVASVVWPGG</sequence>
<reference evidence="2" key="1">
    <citation type="journal article" date="2019" name="Int. J. Syst. Evol. Microbiol.">
        <title>The Global Catalogue of Microorganisms (GCM) 10K type strain sequencing project: providing services to taxonomists for standard genome sequencing and annotation.</title>
        <authorList>
            <consortium name="The Broad Institute Genomics Platform"/>
            <consortium name="The Broad Institute Genome Sequencing Center for Infectious Disease"/>
            <person name="Wu L."/>
            <person name="Ma J."/>
        </authorList>
    </citation>
    <scope>NUCLEOTIDE SEQUENCE [LARGE SCALE GENOMIC DNA]</scope>
    <source>
        <strain evidence="2">JCM 18961</strain>
    </source>
</reference>
<comment type="caution">
    <text evidence="1">The sequence shown here is derived from an EMBL/GenBank/DDBJ whole genome shotgun (WGS) entry which is preliminary data.</text>
</comment>
<name>A0ABP8XMU3_9MICO</name>
<dbReference type="EMBL" id="BAABLO010000001">
    <property type="protein sequence ID" value="GAA4711543.1"/>
    <property type="molecule type" value="Genomic_DNA"/>
</dbReference>
<accession>A0ABP8XMU3</accession>